<proteinExistence type="predicted"/>
<comment type="caution">
    <text evidence="2">The sequence shown here is derived from an EMBL/GenBank/DDBJ whole genome shotgun (WGS) entry which is preliminary data.</text>
</comment>
<dbReference type="AlphaFoldDB" id="A0AAU9PUF0"/>
<dbReference type="AntiFam" id="ANF00182">
    <property type="entry name" value="Shadow ORF (opposite rplL)"/>
</dbReference>
<evidence type="ECO:0000313" key="2">
    <source>
        <dbReference type="EMBL" id="CAH1453597.1"/>
    </source>
</evidence>
<keyword evidence="1" id="KW-1133">Transmembrane helix</keyword>
<evidence type="ECO:0000313" key="3">
    <source>
        <dbReference type="Proteomes" id="UP001157418"/>
    </source>
</evidence>
<evidence type="ECO:0000256" key="1">
    <source>
        <dbReference type="SAM" id="Phobius"/>
    </source>
</evidence>
<dbReference type="Proteomes" id="UP001157418">
    <property type="component" value="Unassembled WGS sequence"/>
</dbReference>
<sequence length="177" mass="18995">MKKKKLPQIRDLNNRNFCASSFKLFHSLFCFISRYSFLEFLRKSFNKLFASLSARLVKALTTLIIAILALLGTSSITTSNSVFSSTATGALASAPGAATTAAGAKEAAVTQSLSWRYSTSFCASARVRFEISSPSSTTFPSATAATGRRNVNRWESLGVRRGNSRVCLGEKTAGDAA</sequence>
<keyword evidence="3" id="KW-1185">Reference proteome</keyword>
<feature type="transmembrane region" description="Helical" evidence="1">
    <location>
        <begin position="49"/>
        <end position="71"/>
    </location>
</feature>
<keyword evidence="1" id="KW-0472">Membrane</keyword>
<organism evidence="2 3">
    <name type="scientific">Lactuca virosa</name>
    <dbReference type="NCBI Taxonomy" id="75947"/>
    <lineage>
        <taxon>Eukaryota</taxon>
        <taxon>Viridiplantae</taxon>
        <taxon>Streptophyta</taxon>
        <taxon>Embryophyta</taxon>
        <taxon>Tracheophyta</taxon>
        <taxon>Spermatophyta</taxon>
        <taxon>Magnoliopsida</taxon>
        <taxon>eudicotyledons</taxon>
        <taxon>Gunneridae</taxon>
        <taxon>Pentapetalae</taxon>
        <taxon>asterids</taxon>
        <taxon>campanulids</taxon>
        <taxon>Asterales</taxon>
        <taxon>Asteraceae</taxon>
        <taxon>Cichorioideae</taxon>
        <taxon>Cichorieae</taxon>
        <taxon>Lactucinae</taxon>
        <taxon>Lactuca</taxon>
    </lineage>
</organism>
<name>A0AAU9PUF0_9ASTR</name>
<evidence type="ECO:0008006" key="4">
    <source>
        <dbReference type="Google" id="ProtNLM"/>
    </source>
</evidence>
<reference evidence="2 3" key="1">
    <citation type="submission" date="2022-01" db="EMBL/GenBank/DDBJ databases">
        <authorList>
            <person name="Xiong W."/>
            <person name="Schranz E."/>
        </authorList>
    </citation>
    <scope>NUCLEOTIDE SEQUENCE [LARGE SCALE GENOMIC DNA]</scope>
</reference>
<protein>
    <recommendedName>
        <fullName evidence="4">CASP-like protein</fullName>
    </recommendedName>
</protein>
<keyword evidence="1" id="KW-0812">Transmembrane</keyword>
<accession>A0AAU9PUF0</accession>
<gene>
    <name evidence="2" type="ORF">LVIROSA_LOCUS38829</name>
</gene>
<dbReference type="EMBL" id="CAKMRJ010005745">
    <property type="protein sequence ID" value="CAH1453597.1"/>
    <property type="molecule type" value="Genomic_DNA"/>
</dbReference>